<name>A0A4P9ZCG9_9ASCO</name>
<protein>
    <recommendedName>
        <fullName evidence="1">CREG-like beta-barrel domain-containing protein</fullName>
    </recommendedName>
</protein>
<dbReference type="Gene3D" id="2.30.110.10">
    <property type="entry name" value="Electron Transport, Fmn-binding Protein, Chain A"/>
    <property type="match status" value="1"/>
</dbReference>
<dbReference type="PANTHER" id="PTHR37273:SF1">
    <property type="entry name" value="ADL397C-AP"/>
    <property type="match status" value="1"/>
</dbReference>
<reference evidence="3" key="1">
    <citation type="journal article" date="2018" name="Nat. Microbiol.">
        <title>Leveraging single-cell genomics to expand the fungal tree of life.</title>
        <authorList>
            <person name="Ahrendt S.R."/>
            <person name="Quandt C.A."/>
            <person name="Ciobanu D."/>
            <person name="Clum A."/>
            <person name="Salamov A."/>
            <person name="Andreopoulos B."/>
            <person name="Cheng J.F."/>
            <person name="Woyke T."/>
            <person name="Pelin A."/>
            <person name="Henrissat B."/>
            <person name="Reynolds N.K."/>
            <person name="Benny G.L."/>
            <person name="Smith M.E."/>
            <person name="James T.Y."/>
            <person name="Grigoriev I.V."/>
        </authorList>
    </citation>
    <scope>NUCLEOTIDE SEQUENCE [LARGE SCALE GENOMIC DNA]</scope>
    <source>
        <strain evidence="3">Baker2002</strain>
    </source>
</reference>
<evidence type="ECO:0000259" key="1">
    <source>
        <dbReference type="Pfam" id="PF13883"/>
    </source>
</evidence>
<evidence type="ECO:0000313" key="3">
    <source>
        <dbReference type="Proteomes" id="UP000268321"/>
    </source>
</evidence>
<feature type="domain" description="CREG-like beta-barrel" evidence="1">
    <location>
        <begin position="14"/>
        <end position="192"/>
    </location>
</feature>
<proteinExistence type="predicted"/>
<sequence length="198" mass="22248">MVKVENRPQNHRIPTKEEGAQVARTLINRESMMNVNTIGQSETDKGLPKSAVEYYVDCDGDGNPYWLVVDIGSPFRDISNGSPFTASIRVGGHPLHDYVDPRYPGGIPLSPMGSPRVNLRGMLEEVPQDPETSLKLRQCFLERHPDARWWLPSNLVLPHKTHWTRIVVSDVYMIGGFGDRAYIGPIDGETYHRAAVLE</sequence>
<dbReference type="Proteomes" id="UP000268321">
    <property type="component" value="Unassembled WGS sequence"/>
</dbReference>
<evidence type="ECO:0000313" key="2">
    <source>
        <dbReference type="EMBL" id="RKP30052.1"/>
    </source>
</evidence>
<dbReference type="EMBL" id="ML004467">
    <property type="protein sequence ID" value="RKP30052.1"/>
    <property type="molecule type" value="Genomic_DNA"/>
</dbReference>
<dbReference type="AlphaFoldDB" id="A0A4P9ZCG9"/>
<organism evidence="2 3">
    <name type="scientific">Metschnikowia bicuspidata</name>
    <dbReference type="NCBI Taxonomy" id="27322"/>
    <lineage>
        <taxon>Eukaryota</taxon>
        <taxon>Fungi</taxon>
        <taxon>Dikarya</taxon>
        <taxon>Ascomycota</taxon>
        <taxon>Saccharomycotina</taxon>
        <taxon>Pichiomycetes</taxon>
        <taxon>Metschnikowiaceae</taxon>
        <taxon>Metschnikowia</taxon>
    </lineage>
</organism>
<gene>
    <name evidence="2" type="ORF">METBISCDRAFT_17198</name>
</gene>
<dbReference type="OrthoDB" id="2138282at2759"/>
<dbReference type="InterPro" id="IPR055343">
    <property type="entry name" value="CREG_beta-barrel"/>
</dbReference>
<keyword evidence="3" id="KW-1185">Reference proteome</keyword>
<dbReference type="InterPro" id="IPR012349">
    <property type="entry name" value="Split_barrel_FMN-bd"/>
</dbReference>
<dbReference type="SUPFAM" id="SSF50475">
    <property type="entry name" value="FMN-binding split barrel"/>
    <property type="match status" value="1"/>
</dbReference>
<accession>A0A4P9ZCG9</accession>
<dbReference type="PANTHER" id="PTHR37273">
    <property type="entry name" value="CHROMOSOME 8, WHOLE GENOME SHOTGUN SEQUENCE"/>
    <property type="match status" value="1"/>
</dbReference>
<dbReference type="Pfam" id="PF13883">
    <property type="entry name" value="CREG_beta-barrel"/>
    <property type="match status" value="1"/>
</dbReference>